<dbReference type="SUPFAM" id="SSF158997">
    <property type="entry name" value="Trm112p-like"/>
    <property type="match status" value="1"/>
</dbReference>
<accession>A0A267G513</accession>
<dbReference type="InterPro" id="IPR039127">
    <property type="entry name" value="Trm112"/>
</dbReference>
<dbReference type="OrthoDB" id="2187549at2759"/>
<comment type="caution">
    <text evidence="4">The sequence shown here is derived from an EMBL/GenBank/DDBJ whole genome shotgun (WGS) entry which is preliminary data.</text>
</comment>
<dbReference type="PANTHER" id="PTHR12773">
    <property type="entry name" value="UPF0315 PROTEIN-RELATED"/>
    <property type="match status" value="1"/>
</dbReference>
<protein>
    <recommendedName>
        <fullName evidence="2">Multifunctional methyltransferase subunit TRM112-like protein</fullName>
    </recommendedName>
    <alternativeName>
        <fullName evidence="3">tRNA methyltransferase 112 homolog</fullName>
    </alternativeName>
</protein>
<proteinExistence type="inferred from homology"/>
<evidence type="ECO:0000313" key="4">
    <source>
        <dbReference type="EMBL" id="PAA81076.1"/>
    </source>
</evidence>
<evidence type="ECO:0000256" key="1">
    <source>
        <dbReference type="ARBA" id="ARBA00007980"/>
    </source>
</evidence>
<evidence type="ECO:0000256" key="3">
    <source>
        <dbReference type="ARBA" id="ARBA00030516"/>
    </source>
</evidence>
<gene>
    <name evidence="4" type="ORF">BOX15_Mlig003522g3</name>
</gene>
<evidence type="ECO:0000256" key="2">
    <source>
        <dbReference type="ARBA" id="ARBA00019989"/>
    </source>
</evidence>
<dbReference type="PANTHER" id="PTHR12773:SF0">
    <property type="entry name" value="MULTIFUNCTIONAL METHYLTRANSFERASE SUBUNIT TRM112-LIKE PROTEIN"/>
    <property type="match status" value="1"/>
</dbReference>
<dbReference type="EMBL" id="NIVC01000551">
    <property type="protein sequence ID" value="PAA81076.1"/>
    <property type="molecule type" value="Genomic_DNA"/>
</dbReference>
<name>A0A267G513_9PLAT</name>
<dbReference type="GO" id="GO:0030488">
    <property type="term" value="P:tRNA methylation"/>
    <property type="evidence" value="ECO:0007669"/>
    <property type="project" value="TreeGrafter"/>
</dbReference>
<reference evidence="4 5" key="1">
    <citation type="submission" date="2017-06" db="EMBL/GenBank/DDBJ databases">
        <title>A platform for efficient transgenesis in Macrostomum lignano, a flatworm model organism for stem cell research.</title>
        <authorList>
            <person name="Berezikov E."/>
        </authorList>
    </citation>
    <scope>NUCLEOTIDE SEQUENCE [LARGE SCALE GENOMIC DNA]</scope>
    <source>
        <strain evidence="4">DV1</strain>
        <tissue evidence="4">Whole organism</tissue>
    </source>
</reference>
<organism evidence="4 5">
    <name type="scientific">Macrostomum lignano</name>
    <dbReference type="NCBI Taxonomy" id="282301"/>
    <lineage>
        <taxon>Eukaryota</taxon>
        <taxon>Metazoa</taxon>
        <taxon>Spiralia</taxon>
        <taxon>Lophotrochozoa</taxon>
        <taxon>Platyhelminthes</taxon>
        <taxon>Rhabditophora</taxon>
        <taxon>Macrostomorpha</taxon>
        <taxon>Macrostomida</taxon>
        <taxon>Macrostomidae</taxon>
        <taxon>Macrostomum</taxon>
    </lineage>
</organism>
<dbReference type="Gene3D" id="2.20.25.10">
    <property type="match status" value="1"/>
</dbReference>
<dbReference type="InterPro" id="IPR005651">
    <property type="entry name" value="Trm112-like"/>
</dbReference>
<dbReference type="STRING" id="282301.A0A267G513"/>
<sequence>IFKISNMKLILHNMLTSAMIKGVKKGYPLLLRATKVELQPVEFDAGFVVHMLPRLDWSGVTAAVQCLNQLDLLQDPLPELPPTVPDDYANNEDFLRKAHIALMQLDVIEGCLVCPETGREFPIAKGIPNMLINDNEAA</sequence>
<dbReference type="Proteomes" id="UP000215902">
    <property type="component" value="Unassembled WGS sequence"/>
</dbReference>
<dbReference type="AlphaFoldDB" id="A0A267G513"/>
<dbReference type="Pfam" id="PF03966">
    <property type="entry name" value="Trm112p"/>
    <property type="match status" value="1"/>
</dbReference>
<feature type="non-terminal residue" evidence="4">
    <location>
        <position position="1"/>
    </location>
</feature>
<evidence type="ECO:0000313" key="5">
    <source>
        <dbReference type="Proteomes" id="UP000215902"/>
    </source>
</evidence>
<comment type="similarity">
    <text evidence="1">Belongs to the TRM112 family.</text>
</comment>
<keyword evidence="5" id="KW-1185">Reference proteome</keyword>
<dbReference type="CDD" id="cd21089">
    <property type="entry name" value="Trm112-like"/>
    <property type="match status" value="1"/>
</dbReference>
<dbReference type="GO" id="GO:0046982">
    <property type="term" value="F:protein heterodimerization activity"/>
    <property type="evidence" value="ECO:0007669"/>
    <property type="project" value="InterPro"/>
</dbReference>
<dbReference type="GO" id="GO:0070476">
    <property type="term" value="P:rRNA (guanine-N7)-methylation"/>
    <property type="evidence" value="ECO:0007669"/>
    <property type="project" value="TreeGrafter"/>
</dbReference>